<name>A0ABT4TLY4_9ACTN</name>
<comment type="caution">
    <text evidence="1">The sequence shown here is derived from an EMBL/GenBank/DDBJ whole genome shotgun (WGS) entry which is preliminary data.</text>
</comment>
<organism evidence="1 2">
    <name type="scientific">Nocardiopsis suaedae</name>
    <dbReference type="NCBI Taxonomy" id="3018444"/>
    <lineage>
        <taxon>Bacteria</taxon>
        <taxon>Bacillati</taxon>
        <taxon>Actinomycetota</taxon>
        <taxon>Actinomycetes</taxon>
        <taxon>Streptosporangiales</taxon>
        <taxon>Nocardiopsidaceae</taxon>
        <taxon>Nocardiopsis</taxon>
    </lineage>
</organism>
<keyword evidence="2" id="KW-1185">Reference proteome</keyword>
<evidence type="ECO:0000313" key="1">
    <source>
        <dbReference type="EMBL" id="MDA2805703.1"/>
    </source>
</evidence>
<dbReference type="Proteomes" id="UP001165685">
    <property type="component" value="Unassembled WGS sequence"/>
</dbReference>
<protein>
    <submittedName>
        <fullName evidence="1">DUF3168 domain-containing protein</fullName>
    </submittedName>
</protein>
<dbReference type="EMBL" id="JAQFWP010000024">
    <property type="protein sequence ID" value="MDA2805703.1"/>
    <property type="molecule type" value="Genomic_DNA"/>
</dbReference>
<proteinExistence type="predicted"/>
<dbReference type="RefSeq" id="WP_270678356.1">
    <property type="nucleotide sequence ID" value="NZ_JAQFWP010000024.1"/>
</dbReference>
<dbReference type="InterPro" id="IPR053745">
    <property type="entry name" value="Viral_Tail_Comp_sf"/>
</dbReference>
<accession>A0ABT4TLY4</accession>
<dbReference type="Pfam" id="PF11367">
    <property type="entry name" value="Tail_completion_gp17"/>
    <property type="match status" value="1"/>
</dbReference>
<dbReference type="Gene3D" id="3.30.2000.30">
    <property type="match status" value="1"/>
</dbReference>
<gene>
    <name evidence="1" type="ORF">O4U47_14385</name>
</gene>
<reference evidence="1" key="1">
    <citation type="submission" date="2023-01" db="EMBL/GenBank/DDBJ databases">
        <title>Draft genome sequence of Nocardiopsis sp. LSu2-4 isolated from halophytes.</title>
        <authorList>
            <person name="Duangmal K."/>
            <person name="Chantavorakit T."/>
        </authorList>
    </citation>
    <scope>NUCLEOTIDE SEQUENCE</scope>
    <source>
        <strain evidence="1">LSu2-4</strain>
    </source>
</reference>
<sequence length="141" mass="15864">MALVARRPARGIQTALFQRLSGDSALAGLGAQVRDHVDEQLPHPYVSIGEISTEAPNNAHDMLGRDTTIYVHAWSTQRSWDEANDIADRIVQLVDHQPMTVPGHRVVAVRFEFGQNVPDEDDRIRHVAMRFRITTETEQEA</sequence>
<dbReference type="InterPro" id="IPR021508">
    <property type="entry name" value="Gp17-like"/>
</dbReference>
<evidence type="ECO:0000313" key="2">
    <source>
        <dbReference type="Proteomes" id="UP001165685"/>
    </source>
</evidence>